<sequence>MQDIIFPLDFEFKITTFSNDFIVTDANGETISYVKQKLFKLVEEVNVFSDQSQSELLYSIRANKWIDFSAAYVFTNNIGQEIGRVARKGWASLWKAHYEVYDQNQQQDFTIREANAWVKVGDALLGQIPIVGVLTGYFFNPSYHVMRSDGTLIATLKKQRSFFGRHFTVTQESTFESGESVRILLSLMMMILLERRRG</sequence>
<dbReference type="SUPFAM" id="SSF54518">
    <property type="entry name" value="Tubby C-terminal domain-like"/>
    <property type="match status" value="1"/>
</dbReference>
<dbReference type="PATRIC" id="fig|512763.3.peg.950"/>
<dbReference type="KEGG" id="rti:DC20_04270"/>
<proteinExistence type="inferred from homology"/>
<dbReference type="Gene3D" id="2.40.160.200">
    <property type="entry name" value="LURP1-related"/>
    <property type="match status" value="1"/>
</dbReference>
<keyword evidence="3" id="KW-1185">Reference proteome</keyword>
<dbReference type="InterPro" id="IPR007612">
    <property type="entry name" value="LOR"/>
</dbReference>
<dbReference type="EMBL" id="CP012643">
    <property type="protein sequence ID" value="ALI98341.1"/>
    <property type="molecule type" value="Genomic_DNA"/>
</dbReference>
<comment type="similarity">
    <text evidence="1">Belongs to the LOR family.</text>
</comment>
<evidence type="ECO:0000313" key="2">
    <source>
        <dbReference type="EMBL" id="ALI98341.1"/>
    </source>
</evidence>
<accession>A0A0P0C191</accession>
<name>A0A0P0C191_9BACT</name>
<reference evidence="2 3" key="1">
    <citation type="submission" date="2015-08" db="EMBL/GenBank/DDBJ databases">
        <title>Complete genome sequence of Rufibacter tibetensis strain 1351t, a radiation-resistant bacterium from tibet plateau.</title>
        <authorList>
            <person name="Dai J."/>
        </authorList>
    </citation>
    <scope>NUCLEOTIDE SEQUENCE [LARGE SCALE GENOMIC DNA]</scope>
    <source>
        <strain evidence="2 3">1351</strain>
    </source>
</reference>
<dbReference type="AlphaFoldDB" id="A0A0P0C191"/>
<dbReference type="RefSeq" id="WP_062542701.1">
    <property type="nucleotide sequence ID" value="NZ_CP012643.1"/>
</dbReference>
<organism evidence="2 3">
    <name type="scientific">Rufibacter tibetensis</name>
    <dbReference type="NCBI Taxonomy" id="512763"/>
    <lineage>
        <taxon>Bacteria</taxon>
        <taxon>Pseudomonadati</taxon>
        <taxon>Bacteroidota</taxon>
        <taxon>Cytophagia</taxon>
        <taxon>Cytophagales</taxon>
        <taxon>Hymenobacteraceae</taxon>
        <taxon>Rufibacter</taxon>
    </lineage>
</organism>
<dbReference type="InterPro" id="IPR038595">
    <property type="entry name" value="LOR_sf"/>
</dbReference>
<evidence type="ECO:0000256" key="1">
    <source>
        <dbReference type="ARBA" id="ARBA00005437"/>
    </source>
</evidence>
<dbReference type="Proteomes" id="UP000061382">
    <property type="component" value="Chromosome"/>
</dbReference>
<dbReference type="STRING" id="512763.DC20_04270"/>
<gene>
    <name evidence="2" type="ORF">DC20_04270</name>
</gene>
<dbReference type="Pfam" id="PF04525">
    <property type="entry name" value="LOR"/>
    <property type="match status" value="1"/>
</dbReference>
<dbReference type="InterPro" id="IPR025659">
    <property type="entry name" value="Tubby-like_C"/>
</dbReference>
<evidence type="ECO:0000313" key="3">
    <source>
        <dbReference type="Proteomes" id="UP000061382"/>
    </source>
</evidence>
<protein>
    <submittedName>
        <fullName evidence="2">Uncharacterized protein</fullName>
    </submittedName>
</protein>
<dbReference type="OrthoDB" id="703597at2"/>